<name>A0ABQ8SXI9_PERAM</name>
<feature type="region of interest" description="Disordered" evidence="1">
    <location>
        <begin position="150"/>
        <end position="171"/>
    </location>
</feature>
<dbReference type="EMBL" id="JAJSOF020000019">
    <property type="protein sequence ID" value="KAJ4438483.1"/>
    <property type="molecule type" value="Genomic_DNA"/>
</dbReference>
<keyword evidence="3" id="KW-1185">Reference proteome</keyword>
<dbReference type="Proteomes" id="UP001148838">
    <property type="component" value="Unassembled WGS sequence"/>
</dbReference>
<sequence length="218" mass="26283">MWIWRRMERVKWIERIRNEAVLERVGGKRMMLKMIRKRKRNWLGHWLRRHCLLTDALQGMVNGRLRWAGHVARMGESRIAYRVVVGRPEVKRPLGRSRRRWEDNIKMDLREVGYDDRDWINLSHDRDRWRAYVRAAMNLRVLYKPFHFSQKNSNNQGKESTDRSKIQSVARAGRIEGLRTEKNFRKNKIYGSAITKRGREKEETEIRSQDSQEVEGVK</sequence>
<proteinExistence type="predicted"/>
<accession>A0ABQ8SXI9</accession>
<comment type="caution">
    <text evidence="2">The sequence shown here is derived from an EMBL/GenBank/DDBJ whole genome shotgun (WGS) entry which is preliminary data.</text>
</comment>
<feature type="compositionally biased region" description="Basic and acidic residues" evidence="1">
    <location>
        <begin position="197"/>
        <end position="218"/>
    </location>
</feature>
<organism evidence="2 3">
    <name type="scientific">Periplaneta americana</name>
    <name type="common">American cockroach</name>
    <name type="synonym">Blatta americana</name>
    <dbReference type="NCBI Taxonomy" id="6978"/>
    <lineage>
        <taxon>Eukaryota</taxon>
        <taxon>Metazoa</taxon>
        <taxon>Ecdysozoa</taxon>
        <taxon>Arthropoda</taxon>
        <taxon>Hexapoda</taxon>
        <taxon>Insecta</taxon>
        <taxon>Pterygota</taxon>
        <taxon>Neoptera</taxon>
        <taxon>Polyneoptera</taxon>
        <taxon>Dictyoptera</taxon>
        <taxon>Blattodea</taxon>
        <taxon>Blattoidea</taxon>
        <taxon>Blattidae</taxon>
        <taxon>Blattinae</taxon>
        <taxon>Periplaneta</taxon>
    </lineage>
</organism>
<evidence type="ECO:0000256" key="1">
    <source>
        <dbReference type="SAM" id="MobiDB-lite"/>
    </source>
</evidence>
<protein>
    <submittedName>
        <fullName evidence="2">Uncharacterized protein</fullName>
    </submittedName>
</protein>
<evidence type="ECO:0000313" key="2">
    <source>
        <dbReference type="EMBL" id="KAJ4438483.1"/>
    </source>
</evidence>
<reference evidence="2 3" key="1">
    <citation type="journal article" date="2022" name="Allergy">
        <title>Genome assembly and annotation of Periplaneta americana reveal a comprehensive cockroach allergen profile.</title>
        <authorList>
            <person name="Wang L."/>
            <person name="Xiong Q."/>
            <person name="Saelim N."/>
            <person name="Wang L."/>
            <person name="Nong W."/>
            <person name="Wan A.T."/>
            <person name="Shi M."/>
            <person name="Liu X."/>
            <person name="Cao Q."/>
            <person name="Hui J.H.L."/>
            <person name="Sookrung N."/>
            <person name="Leung T.F."/>
            <person name="Tungtrongchitr A."/>
            <person name="Tsui S.K.W."/>
        </authorList>
    </citation>
    <scope>NUCLEOTIDE SEQUENCE [LARGE SCALE GENOMIC DNA]</scope>
    <source>
        <strain evidence="2">PWHHKU_190912</strain>
    </source>
</reference>
<gene>
    <name evidence="2" type="ORF">ANN_14428</name>
</gene>
<evidence type="ECO:0000313" key="3">
    <source>
        <dbReference type="Proteomes" id="UP001148838"/>
    </source>
</evidence>
<feature type="region of interest" description="Disordered" evidence="1">
    <location>
        <begin position="189"/>
        <end position="218"/>
    </location>
</feature>